<evidence type="ECO:0000259" key="2">
    <source>
        <dbReference type="Pfam" id="PF17727"/>
    </source>
</evidence>
<dbReference type="InterPro" id="IPR041908">
    <property type="entry name" value="CtsR_C_sf"/>
</dbReference>
<sequence>MMNNISDQIEAYLKSLLSESDQIELNRSALAEKFDVVPSQINYVMRSRFSLQNGYVVVSKRGGRGFIRIERVHLKQESERFDDLIEQVGQVVTIQQAEAVLGCLVRDSLITEHEAMLMRTLFDKDALAVTGMTAENRLRARLLHQLLNRLKFESERD</sequence>
<reference evidence="3 4" key="1">
    <citation type="submission" date="2022-10" db="EMBL/GenBank/DDBJ databases">
        <title>Weissella fermenti sp. nov., isolated from fermented cabbage.</title>
        <authorList>
            <person name="Lee J.K."/>
            <person name="Baek J.H."/>
            <person name="Choi D.G."/>
            <person name="Kim J.M."/>
            <person name="Jeon C.O."/>
        </authorList>
    </citation>
    <scope>NUCLEOTIDE SEQUENCE [LARGE SCALE GENOMIC DNA]</scope>
    <source>
        <strain evidence="3 4">KACC 18534</strain>
    </source>
</reference>
<evidence type="ECO:0000313" key="4">
    <source>
        <dbReference type="Proteomes" id="UP001526225"/>
    </source>
</evidence>
<dbReference type="InterPro" id="IPR041902">
    <property type="entry name" value="CtsR_N_sf"/>
</dbReference>
<gene>
    <name evidence="3" type="ORF">OIT44_04595</name>
</gene>
<feature type="domain" description="CtsR N-terminal HTH" evidence="1">
    <location>
        <begin position="4"/>
        <end position="72"/>
    </location>
</feature>
<protein>
    <submittedName>
        <fullName evidence="3">CtsR family transcriptional regulator</fullName>
    </submittedName>
</protein>
<accession>A0ABT3E4K3</accession>
<dbReference type="Pfam" id="PF05848">
    <property type="entry name" value="CtsR"/>
    <property type="match status" value="1"/>
</dbReference>
<dbReference type="InterPro" id="IPR040465">
    <property type="entry name" value="CtsR_N"/>
</dbReference>
<evidence type="ECO:0000313" key="3">
    <source>
        <dbReference type="EMBL" id="MCW0953354.1"/>
    </source>
</evidence>
<comment type="caution">
    <text evidence="3">The sequence shown here is derived from an EMBL/GenBank/DDBJ whole genome shotgun (WGS) entry which is preliminary data.</text>
</comment>
<dbReference type="Gene3D" id="1.10.1200.150">
    <property type="entry name" value="Transcriptional regulator CtsR, C-terminal domain"/>
    <property type="match status" value="1"/>
</dbReference>
<organism evidence="3 4">
    <name type="scientific">Weissella ceti</name>
    <dbReference type="NCBI Taxonomy" id="759620"/>
    <lineage>
        <taxon>Bacteria</taxon>
        <taxon>Bacillati</taxon>
        <taxon>Bacillota</taxon>
        <taxon>Bacilli</taxon>
        <taxon>Lactobacillales</taxon>
        <taxon>Lactobacillaceae</taxon>
        <taxon>Weissella</taxon>
    </lineage>
</organism>
<feature type="domain" description="CtsR C-terminal dimerization" evidence="2">
    <location>
        <begin position="78"/>
        <end position="148"/>
    </location>
</feature>
<dbReference type="EMBL" id="JAOZFE010000004">
    <property type="protein sequence ID" value="MCW0953354.1"/>
    <property type="molecule type" value="Genomic_DNA"/>
</dbReference>
<dbReference type="Pfam" id="PF17727">
    <property type="entry name" value="CtsR_C"/>
    <property type="match status" value="1"/>
</dbReference>
<dbReference type="RefSeq" id="WP_213408871.1">
    <property type="nucleotide sequence ID" value="NZ_CP074441.1"/>
</dbReference>
<proteinExistence type="predicted"/>
<dbReference type="InterPro" id="IPR041473">
    <property type="entry name" value="CtsR_C"/>
</dbReference>
<name>A0ABT3E4K3_9LACO</name>
<dbReference type="Proteomes" id="UP001526225">
    <property type="component" value="Unassembled WGS sequence"/>
</dbReference>
<evidence type="ECO:0000259" key="1">
    <source>
        <dbReference type="Pfam" id="PF05848"/>
    </source>
</evidence>
<keyword evidence="4" id="KW-1185">Reference proteome</keyword>
<dbReference type="Gene3D" id="3.30.56.130">
    <property type="entry name" value="Transcriptional regulator CtsR, winged HTH domain"/>
    <property type="match status" value="1"/>
</dbReference>